<dbReference type="AlphaFoldDB" id="A0A2S2NE85"/>
<reference evidence="1" key="1">
    <citation type="submission" date="2018-04" db="EMBL/GenBank/DDBJ databases">
        <title>Transcriptome of Schizaphis graminum biotype I.</title>
        <authorList>
            <person name="Scully E.D."/>
            <person name="Geib S.M."/>
            <person name="Palmer N.A."/>
            <person name="Koch K."/>
            <person name="Bradshaw J."/>
            <person name="Heng-Moss T."/>
            <person name="Sarath G."/>
        </authorList>
    </citation>
    <scope>NUCLEOTIDE SEQUENCE</scope>
</reference>
<sequence length="192" mass="22639">MACRFHLGQSWWRKIQSESSLREAYINSNDDLGKWLKQFSALPFLECHEVNEAFTELISICLNDAGYLFSDYILNNYIEGKCLFPPELWAEKPSMNPRTTNGSKSIHRTYNGQFYHPHPHIYLVIKVLMEFQSETEIKIRSITSNNDQKMLNAKEKERMEFIINTYNEYKANQIDIIQFLSQVGPRYQGRKL</sequence>
<evidence type="ECO:0000313" key="1">
    <source>
        <dbReference type="EMBL" id="MBY15490.1"/>
    </source>
</evidence>
<protein>
    <recommendedName>
        <fullName evidence="2">MULE transposase domain-containing protein</fullName>
    </recommendedName>
</protein>
<dbReference type="EMBL" id="GGMR01002871">
    <property type="protein sequence ID" value="MBY15490.1"/>
    <property type="molecule type" value="Transcribed_RNA"/>
</dbReference>
<proteinExistence type="predicted"/>
<name>A0A2S2NE85_SCHGA</name>
<organism evidence="1">
    <name type="scientific">Schizaphis graminum</name>
    <name type="common">Green bug aphid</name>
    <dbReference type="NCBI Taxonomy" id="13262"/>
    <lineage>
        <taxon>Eukaryota</taxon>
        <taxon>Metazoa</taxon>
        <taxon>Ecdysozoa</taxon>
        <taxon>Arthropoda</taxon>
        <taxon>Hexapoda</taxon>
        <taxon>Insecta</taxon>
        <taxon>Pterygota</taxon>
        <taxon>Neoptera</taxon>
        <taxon>Paraneoptera</taxon>
        <taxon>Hemiptera</taxon>
        <taxon>Sternorrhyncha</taxon>
        <taxon>Aphidomorpha</taxon>
        <taxon>Aphidoidea</taxon>
        <taxon>Aphididae</taxon>
        <taxon>Aphidini</taxon>
        <taxon>Schizaphis</taxon>
    </lineage>
</organism>
<accession>A0A2S2NE85</accession>
<evidence type="ECO:0008006" key="2">
    <source>
        <dbReference type="Google" id="ProtNLM"/>
    </source>
</evidence>
<gene>
    <name evidence="1" type="ORF">g.86833</name>
</gene>